<dbReference type="InterPro" id="IPR017438">
    <property type="entry name" value="ATP-NAD_kinase_N"/>
</dbReference>
<dbReference type="Gene3D" id="3.40.50.10330">
    <property type="entry name" value="Probable inorganic polyphosphate/atp-NAD kinase, domain 1"/>
    <property type="match status" value="1"/>
</dbReference>
<dbReference type="InterPro" id="IPR016064">
    <property type="entry name" value="NAD/diacylglycerol_kinase_sf"/>
</dbReference>
<evidence type="ECO:0000256" key="1">
    <source>
        <dbReference type="ARBA" id="ARBA00001946"/>
    </source>
</evidence>
<proteinExistence type="inferred from homology"/>
<dbReference type="SUPFAM" id="SSF111331">
    <property type="entry name" value="NAD kinase/diacylglycerol kinase-like"/>
    <property type="match status" value="1"/>
</dbReference>
<evidence type="ECO:0000256" key="2">
    <source>
        <dbReference type="ARBA" id="ARBA00005983"/>
    </source>
</evidence>
<evidence type="ECO:0000313" key="7">
    <source>
        <dbReference type="Proteomes" id="UP000831859"/>
    </source>
</evidence>
<keyword evidence="4" id="KW-0067">ATP-binding</keyword>
<keyword evidence="3" id="KW-0547">Nucleotide-binding</keyword>
<protein>
    <recommendedName>
        <fullName evidence="5">DAGKc domain-containing protein</fullName>
    </recommendedName>
</protein>
<organism evidence="6 7">
    <name type="scientific">Apilactobacillus apisilvae</name>
    <dbReference type="NCBI Taxonomy" id="2923364"/>
    <lineage>
        <taxon>Bacteria</taxon>
        <taxon>Bacillati</taxon>
        <taxon>Bacillota</taxon>
        <taxon>Bacilli</taxon>
        <taxon>Lactobacillales</taxon>
        <taxon>Lactobacillaceae</taxon>
        <taxon>Apilactobacillus</taxon>
    </lineage>
</organism>
<comment type="cofactor">
    <cofactor evidence="1">
        <name>Mg(2+)</name>
        <dbReference type="ChEBI" id="CHEBI:18420"/>
    </cofactor>
</comment>
<evidence type="ECO:0000256" key="4">
    <source>
        <dbReference type="ARBA" id="ARBA00022840"/>
    </source>
</evidence>
<evidence type="ECO:0000259" key="5">
    <source>
        <dbReference type="PROSITE" id="PS50146"/>
    </source>
</evidence>
<comment type="similarity">
    <text evidence="2">Belongs to the diacylglycerol/lipid kinase family.</text>
</comment>
<name>A0ABY4PJ35_9LACO</name>
<sequence length="300" mass="34822">MLSDYLIILNPAANDRKTKNNWKKVENILQDNDIKYTLKVTRKKNHAKEILNYYIRKWKKIKKFPKAIIIIGGDGTLNEVLSAIYVKQEEDRSIPDIPISILPFGKNNNFAKEHGIKRNNWKKEIVKLIKKPVVNDLSIGIFYENIKNQYGVFHNNIGIGLDANVVNLKSTIGNKSKFNKITKLISLIPLLYKIDSFESKIKIDNNKNYYFSKTIMCTVSQSNNNMNLIVIEKRNIIRLVYTLMLVIIGKHFKMRSIHKFTGNEISITIPSLEYGQVDGEQLGSRFYDIDYKITKYPFII</sequence>
<dbReference type="Gene3D" id="2.60.200.40">
    <property type="match status" value="1"/>
</dbReference>
<evidence type="ECO:0000256" key="3">
    <source>
        <dbReference type="ARBA" id="ARBA00022741"/>
    </source>
</evidence>
<accession>A0ABY4PJ35</accession>
<dbReference type="Proteomes" id="UP000831859">
    <property type="component" value="Chromosome"/>
</dbReference>
<dbReference type="EMBL" id="CP093362">
    <property type="protein sequence ID" value="UQS85528.1"/>
    <property type="molecule type" value="Genomic_DNA"/>
</dbReference>
<gene>
    <name evidence="6" type="ORF">MOO46_02780</name>
</gene>
<feature type="domain" description="DAGKc" evidence="5">
    <location>
        <begin position="1"/>
        <end position="148"/>
    </location>
</feature>
<keyword evidence="7" id="KW-1185">Reference proteome</keyword>
<reference evidence="6 7" key="1">
    <citation type="journal article" date="2022" name="Int. J. Syst. Evol. Microbiol.">
        <title>Apilactobacillus apisilvae sp. nov., Nicolia spurrieriana gen. nov. sp. nov., Bombilactobacillus folatiphilus sp. nov. and Bombilactobacillus thymidiniphilus sp. nov., four new lactic acid bacterial isolates from stingless bees Tetragonula carbonaria and Austroplebeia australis.</title>
        <authorList>
            <person name="Oliphant S.A."/>
            <person name="Watson-Haigh N.S."/>
            <person name="Sumby K.M."/>
            <person name="Gardner J."/>
            <person name="Groom S."/>
            <person name="Jiranek V."/>
        </authorList>
    </citation>
    <scope>NUCLEOTIDE SEQUENCE [LARGE SCALE GENOMIC DNA]</scope>
    <source>
        <strain evidence="6 7">SG5_A10</strain>
    </source>
</reference>
<dbReference type="Pfam" id="PF00781">
    <property type="entry name" value="DAGK_cat"/>
    <property type="match status" value="1"/>
</dbReference>
<dbReference type="InterPro" id="IPR001206">
    <property type="entry name" value="Diacylglycerol_kinase_cat_dom"/>
</dbReference>
<dbReference type="PANTHER" id="PTHR12358">
    <property type="entry name" value="SPHINGOSINE KINASE"/>
    <property type="match status" value="1"/>
</dbReference>
<dbReference type="RefSeq" id="WP_249511499.1">
    <property type="nucleotide sequence ID" value="NZ_CP093362.1"/>
</dbReference>
<evidence type="ECO:0000313" key="6">
    <source>
        <dbReference type="EMBL" id="UQS85528.1"/>
    </source>
</evidence>
<dbReference type="PROSITE" id="PS50146">
    <property type="entry name" value="DAGK"/>
    <property type="match status" value="1"/>
</dbReference>
<dbReference type="PANTHER" id="PTHR12358:SF54">
    <property type="entry name" value="SPHINGOSINE KINASE RELATED PROTEIN"/>
    <property type="match status" value="1"/>
</dbReference>
<dbReference type="InterPro" id="IPR050187">
    <property type="entry name" value="Lipid_Phosphate_FormReg"/>
</dbReference>